<proteinExistence type="predicted"/>
<dbReference type="EMBL" id="CCKQ01003701">
    <property type="protein sequence ID" value="CDW74837.1"/>
    <property type="molecule type" value="Genomic_DNA"/>
</dbReference>
<dbReference type="Pfam" id="PF00069">
    <property type="entry name" value="Pkinase"/>
    <property type="match status" value="1"/>
</dbReference>
<dbReference type="Gene3D" id="3.30.200.20">
    <property type="entry name" value="Phosphorylase Kinase, domain 1"/>
    <property type="match status" value="1"/>
</dbReference>
<dbReference type="InterPro" id="IPR011009">
    <property type="entry name" value="Kinase-like_dom_sf"/>
</dbReference>
<dbReference type="PANTHER" id="PTHR44167">
    <property type="entry name" value="OVARIAN-SPECIFIC SERINE/THREONINE-PROTEIN KINASE LOK-RELATED"/>
    <property type="match status" value="1"/>
</dbReference>
<accession>A0A077ZZ41</accession>
<dbReference type="OMA" id="DINHQES"/>
<dbReference type="PANTHER" id="PTHR44167:SF24">
    <property type="entry name" value="SERINE_THREONINE-PROTEIN KINASE CHK2"/>
    <property type="match status" value="1"/>
</dbReference>
<dbReference type="GO" id="GO:0005634">
    <property type="term" value="C:nucleus"/>
    <property type="evidence" value="ECO:0007669"/>
    <property type="project" value="TreeGrafter"/>
</dbReference>
<dbReference type="Proteomes" id="UP000039865">
    <property type="component" value="Unassembled WGS sequence"/>
</dbReference>
<gene>
    <name evidence="2" type="primary">Contig3341.g3574</name>
    <name evidence="2" type="ORF">STYLEM_3820</name>
</gene>
<dbReference type="AlphaFoldDB" id="A0A077ZZ41"/>
<dbReference type="GO" id="GO:0005737">
    <property type="term" value="C:cytoplasm"/>
    <property type="evidence" value="ECO:0007669"/>
    <property type="project" value="TreeGrafter"/>
</dbReference>
<organism evidence="2 3">
    <name type="scientific">Stylonychia lemnae</name>
    <name type="common">Ciliate</name>
    <dbReference type="NCBI Taxonomy" id="5949"/>
    <lineage>
        <taxon>Eukaryota</taxon>
        <taxon>Sar</taxon>
        <taxon>Alveolata</taxon>
        <taxon>Ciliophora</taxon>
        <taxon>Intramacronucleata</taxon>
        <taxon>Spirotrichea</taxon>
        <taxon>Stichotrichia</taxon>
        <taxon>Sporadotrichida</taxon>
        <taxon>Oxytrichidae</taxon>
        <taxon>Stylonychinae</taxon>
        <taxon>Stylonychia</taxon>
    </lineage>
</organism>
<dbReference type="PROSITE" id="PS00109">
    <property type="entry name" value="PROTEIN_KINASE_TYR"/>
    <property type="match status" value="1"/>
</dbReference>
<evidence type="ECO:0000259" key="1">
    <source>
        <dbReference type="PROSITE" id="PS50011"/>
    </source>
</evidence>
<keyword evidence="2" id="KW-0808">Transferase</keyword>
<dbReference type="GO" id="GO:0044773">
    <property type="term" value="P:mitotic DNA damage checkpoint signaling"/>
    <property type="evidence" value="ECO:0007669"/>
    <property type="project" value="TreeGrafter"/>
</dbReference>
<feature type="domain" description="Protein kinase" evidence="1">
    <location>
        <begin position="16"/>
        <end position="323"/>
    </location>
</feature>
<name>A0A077ZZ41_STYLE</name>
<sequence>METLVSLKIQDTAIRYNILQQIGSGGQGAVYLAEDLKDPDLRFVALKQQELDLMLGRIKNSILRQHQCLYCQLCTRCKHCQKCDSCKHKPHTIHQSKQLEESAHEAKGLLSRELLRLLREISSIQLKHLNIVTIYESYISTDNKFIIISEFAPQDLEKFVERRFQIQQQLTNHEISMILLQILNGLEYIHAQNFIHRDISPQNILVFKDQIIKICDFGFVSYGDQTNANIGKQEYMAPEVNYGNQNYNNAIDIWSLGITLYYICTGSIIFKGESVNYLAKDQKRIELPAEHSQFQEMLEQMIQINPDNRPTATQLKEDLMKFIDENNSDLKKYKNLLLLHLTNQHKVIISKQGEIYEKQIQRYFKQETIRQEATSHEDKILFDQ</sequence>
<dbReference type="SUPFAM" id="SSF56112">
    <property type="entry name" value="Protein kinase-like (PK-like)"/>
    <property type="match status" value="1"/>
</dbReference>
<keyword evidence="3" id="KW-1185">Reference proteome</keyword>
<dbReference type="GO" id="GO:0005524">
    <property type="term" value="F:ATP binding"/>
    <property type="evidence" value="ECO:0007669"/>
    <property type="project" value="InterPro"/>
</dbReference>
<dbReference type="GO" id="GO:0004674">
    <property type="term" value="F:protein serine/threonine kinase activity"/>
    <property type="evidence" value="ECO:0007669"/>
    <property type="project" value="TreeGrafter"/>
</dbReference>
<protein>
    <submittedName>
        <fullName evidence="2">Camk family protein kinase</fullName>
    </submittedName>
</protein>
<dbReference type="PROSITE" id="PS50011">
    <property type="entry name" value="PROTEIN_KINASE_DOM"/>
    <property type="match status" value="1"/>
</dbReference>
<reference evidence="2 3" key="1">
    <citation type="submission" date="2014-06" db="EMBL/GenBank/DDBJ databases">
        <authorList>
            <person name="Swart Estienne"/>
        </authorList>
    </citation>
    <scope>NUCLEOTIDE SEQUENCE [LARGE SCALE GENOMIC DNA]</scope>
    <source>
        <strain evidence="2 3">130c</strain>
    </source>
</reference>
<dbReference type="OrthoDB" id="535945at2759"/>
<dbReference type="InterPro" id="IPR008266">
    <property type="entry name" value="Tyr_kinase_AS"/>
</dbReference>
<dbReference type="InterPro" id="IPR000719">
    <property type="entry name" value="Prot_kinase_dom"/>
</dbReference>
<evidence type="ECO:0000313" key="3">
    <source>
        <dbReference type="Proteomes" id="UP000039865"/>
    </source>
</evidence>
<dbReference type="CDD" id="cd14014">
    <property type="entry name" value="STKc_PknB_like"/>
    <property type="match status" value="1"/>
</dbReference>
<evidence type="ECO:0000313" key="2">
    <source>
        <dbReference type="EMBL" id="CDW74837.1"/>
    </source>
</evidence>
<dbReference type="Gene3D" id="1.10.510.10">
    <property type="entry name" value="Transferase(Phosphotransferase) domain 1"/>
    <property type="match status" value="1"/>
</dbReference>
<keyword evidence="2" id="KW-0418">Kinase</keyword>
<dbReference type="InParanoid" id="A0A077ZZ41"/>